<dbReference type="WBParaSite" id="SSLN_0000187901-mRNA-1">
    <property type="protein sequence ID" value="SSLN_0000187901-mRNA-1"/>
    <property type="gene ID" value="SSLN_0000187901"/>
</dbReference>
<proteinExistence type="predicted"/>
<evidence type="ECO:0000313" key="1">
    <source>
        <dbReference type="WBParaSite" id="SSLN_0000187901-mRNA-1"/>
    </source>
</evidence>
<name>A0A183SC64_SCHSO</name>
<accession>A0A183SC64</accession>
<protein>
    <submittedName>
        <fullName evidence="1">Protein muscleblind</fullName>
    </submittedName>
</protein>
<organism evidence="1">
    <name type="scientific">Schistocephalus solidus</name>
    <name type="common">Tapeworm</name>
    <dbReference type="NCBI Taxonomy" id="70667"/>
    <lineage>
        <taxon>Eukaryota</taxon>
        <taxon>Metazoa</taxon>
        <taxon>Spiralia</taxon>
        <taxon>Lophotrochozoa</taxon>
        <taxon>Platyhelminthes</taxon>
        <taxon>Cestoda</taxon>
        <taxon>Eucestoda</taxon>
        <taxon>Diphyllobothriidea</taxon>
        <taxon>Diphyllobothriidae</taxon>
        <taxon>Schistocephalus</taxon>
    </lineage>
</organism>
<sequence length="276" mass="27506">LEFYKHLQQQQLFLAGSSPTASQLPSFPTGLPPSLGPQLPTTTASAMLNNNSSGNGNPSICLASTGCNNTLGVGANSLLPMHGPGGGAGMLSNPFAAPLTSVSGSTALTSTTPSAGGFLGLPSSVNPAASSPNPAFLAGLAQSHPAMAAAMAAVTAAGFPPPTGASSNSSSNLLTTTGTYSTPLPPVNSTSVLGNNLLGTCSVPPGGPMPLTHPLPSIMSPAALSAIMNDKSLDEKQMALLGQPKLPPTSPISPIFIVILTTEIPACVYRRIASRL</sequence>
<dbReference type="AlphaFoldDB" id="A0A183SC64"/>
<reference evidence="1" key="1">
    <citation type="submission" date="2016-06" db="UniProtKB">
        <authorList>
            <consortium name="WormBaseParasite"/>
        </authorList>
    </citation>
    <scope>IDENTIFICATION</scope>
</reference>